<dbReference type="Pfam" id="PF14224">
    <property type="entry name" value="DUF4331"/>
    <property type="match status" value="2"/>
</dbReference>
<dbReference type="InterPro" id="IPR019587">
    <property type="entry name" value="Polyketide_cyclase/dehydratase"/>
</dbReference>
<evidence type="ECO:0008006" key="3">
    <source>
        <dbReference type="Google" id="ProtNLM"/>
    </source>
</evidence>
<protein>
    <recommendedName>
        <fullName evidence="3">MxaD family protein</fullName>
    </recommendedName>
</protein>
<dbReference type="Gene3D" id="3.30.530.20">
    <property type="match status" value="1"/>
</dbReference>
<comment type="caution">
    <text evidence="1">The sequence shown here is derived from an EMBL/GenBank/DDBJ whole genome shotgun (WGS) entry which is preliminary data.</text>
</comment>
<dbReference type="RefSeq" id="WP_041955283.1">
    <property type="nucleotide sequence ID" value="NZ_JRPN01000010.1"/>
</dbReference>
<dbReference type="EMBL" id="JRPN01000010">
    <property type="protein sequence ID" value="KGT79548.1"/>
    <property type="molecule type" value="Genomic_DNA"/>
</dbReference>
<dbReference type="SUPFAM" id="SSF55961">
    <property type="entry name" value="Bet v1-like"/>
    <property type="match status" value="1"/>
</dbReference>
<reference evidence="1 2" key="1">
    <citation type="submission" date="2014-09" db="EMBL/GenBank/DDBJ databases">
        <title>Draft genome of Bradyrhizobium japonicum Is-34.</title>
        <authorList>
            <person name="Tsurumaru H."/>
            <person name="Yamakawa T."/>
            <person name="Hashimoto S."/>
            <person name="Okizaki K."/>
            <person name="Kanesaki Y."/>
            <person name="Yoshikawa H."/>
            <person name="Yajima S."/>
        </authorList>
    </citation>
    <scope>NUCLEOTIDE SEQUENCE [LARGE SCALE GENOMIC DNA]</scope>
    <source>
        <strain evidence="1 2">Is-34</strain>
    </source>
</reference>
<evidence type="ECO:0000313" key="1">
    <source>
        <dbReference type="EMBL" id="KGT79548.1"/>
    </source>
</evidence>
<dbReference type="CDD" id="cd07821">
    <property type="entry name" value="PYR_PYL_RCAR_like"/>
    <property type="match status" value="1"/>
</dbReference>
<name>A0A0A3Z102_BRAJP</name>
<dbReference type="Proteomes" id="UP000030377">
    <property type="component" value="Unassembled WGS sequence"/>
</dbReference>
<organism evidence="1 2">
    <name type="scientific">Bradyrhizobium japonicum</name>
    <dbReference type="NCBI Taxonomy" id="375"/>
    <lineage>
        <taxon>Bacteria</taxon>
        <taxon>Pseudomonadati</taxon>
        <taxon>Pseudomonadota</taxon>
        <taxon>Alphaproteobacteria</taxon>
        <taxon>Hyphomicrobiales</taxon>
        <taxon>Nitrobacteraceae</taxon>
        <taxon>Bradyrhizobium</taxon>
    </lineage>
</organism>
<evidence type="ECO:0000313" key="2">
    <source>
        <dbReference type="Proteomes" id="UP000030377"/>
    </source>
</evidence>
<accession>A0A0A3Z102</accession>
<proteinExistence type="predicted"/>
<sequence>MSDHVDGPRSIGDPAADITDLFVFTSPGNPARTVLAMDVFPSAGEDAIFSNIIEHAIAVRRVTVAGIGNAAKFDPEAEEIRFSFRFETLKRDAAGSVIQRGVCKLPDGRELSLTVNDEKGTSTPDGDVRVFAGLRSDPFYLAWDIAILKKLPNLLQHTNVLSIVVEFDTRRMLDLAKGSLFGAIAETVPPQQRNLLGPAISRIDWVGRPEQTNMRLNNPAMSAITDLRDLWNQQTPFAVSKVLAPLFLQRLKDSLVTWDLLDGKADWTPETIAATANVFLDDFLLFDVAKPITDQSHLEIEKSTLSGHPYQTGGGRTLDANCIDILLTWLVNNDREFLQGGASGATKPSLKTFPYFATPNTELQTVTDSVELAATPDDVWSLVGQFGGAWHPQTARVSLTGAGVGQLRTIRTLDGQQIVDRLEAIDDTKRSLRYSNIAGIAASHYTSTLEVKPKGTGCVVDWRAQFVATGKTDRAVKVIVSTLFNTGLESLKSQFGVAK</sequence>
<gene>
    <name evidence="1" type="ORF">MA20_11775</name>
</gene>
<dbReference type="InterPro" id="IPR025566">
    <property type="entry name" value="DUF4331"/>
</dbReference>
<dbReference type="InterPro" id="IPR023393">
    <property type="entry name" value="START-like_dom_sf"/>
</dbReference>
<dbReference type="AlphaFoldDB" id="A0A0A3Z102"/>
<dbReference type="Pfam" id="PF10604">
    <property type="entry name" value="Polyketide_cyc2"/>
    <property type="match status" value="1"/>
</dbReference>
<dbReference type="PANTHER" id="PTHR39332">
    <property type="entry name" value="BLL4707 PROTEIN"/>
    <property type="match status" value="1"/>
</dbReference>
<dbReference type="PANTHER" id="PTHR39332:SF7">
    <property type="entry name" value="SRPBCC FAMILY PROTEIN"/>
    <property type="match status" value="1"/>
</dbReference>